<evidence type="ECO:0000256" key="1">
    <source>
        <dbReference type="SAM" id="MobiDB-lite"/>
    </source>
</evidence>
<dbReference type="OrthoDB" id="6780127at2"/>
<dbReference type="RefSeq" id="WP_147282943.1">
    <property type="nucleotide sequence ID" value="NZ_QPJK01000007.1"/>
</dbReference>
<sequence>MKRFYPRLRHYGVWSAAFLISLASENSIAFEADVHYGLTKWLALQAGYRDFEANAVAVGNYRVDSGAMGHLDLVLDYACLAPDREAVQRIKDKHFPSHGESTVEGGGDAATAALRMVLQESKGKEGQMLGLLGQALHPLQDSFAHAGGSLESRLAGFTICSSSVPQEQSPDVLAAEDPHGRRVTPSHSESIMSAALATYDALRRFPAIGGRERVARSESELLPEISDFSSARTKGAKQLWFRARGISETEFLKGISIPDGNWSTERGDSQRNLPSLSAIKSRQWEIPDDLRQFFDHVIERWLTAEDVDKVAADAFKGANGPRNLERSDVARVRELSARLKLWLVQDHALVAQLAHAPAPFSRSQHSQIDRLLHRKGVPILRSERPWESLTPLVAKGTSPSPLLGYIVRRTAVAGGIEAVALLRLKHAPYDTVGLVAEHGAGGWRLIKLVSVVDQ</sequence>
<evidence type="ECO:0000256" key="2">
    <source>
        <dbReference type="SAM" id="SignalP"/>
    </source>
</evidence>
<keyword evidence="4" id="KW-1185">Reference proteome</keyword>
<name>A0A368XL14_9BURK</name>
<evidence type="ECO:0000313" key="3">
    <source>
        <dbReference type="EMBL" id="RCW68545.1"/>
    </source>
</evidence>
<keyword evidence="2" id="KW-0732">Signal</keyword>
<dbReference type="EMBL" id="QPJK01000007">
    <property type="protein sequence ID" value="RCW68545.1"/>
    <property type="molecule type" value="Genomic_DNA"/>
</dbReference>
<protein>
    <submittedName>
        <fullName evidence="3">Uncharacterized protein</fullName>
    </submittedName>
</protein>
<proteinExistence type="predicted"/>
<reference evidence="3 4" key="1">
    <citation type="submission" date="2018-07" db="EMBL/GenBank/DDBJ databases">
        <title>Genomic Encyclopedia of Type Strains, Phase IV (KMG-IV): sequencing the most valuable type-strain genomes for metagenomic binning, comparative biology and taxonomic classification.</title>
        <authorList>
            <person name="Goeker M."/>
        </authorList>
    </citation>
    <scope>NUCLEOTIDE SEQUENCE [LARGE SCALE GENOMIC DNA]</scope>
    <source>
        <strain evidence="3 4">DSM 21634</strain>
    </source>
</reference>
<gene>
    <name evidence="3" type="ORF">DES41_10766</name>
</gene>
<evidence type="ECO:0000313" key="4">
    <source>
        <dbReference type="Proteomes" id="UP000252884"/>
    </source>
</evidence>
<dbReference type="AlphaFoldDB" id="A0A368XL14"/>
<feature type="signal peptide" evidence="2">
    <location>
        <begin position="1"/>
        <end position="29"/>
    </location>
</feature>
<feature type="chain" id="PRO_5016646096" evidence="2">
    <location>
        <begin position="30"/>
        <end position="454"/>
    </location>
</feature>
<dbReference type="Proteomes" id="UP000252884">
    <property type="component" value="Unassembled WGS sequence"/>
</dbReference>
<comment type="caution">
    <text evidence="3">The sequence shown here is derived from an EMBL/GenBank/DDBJ whole genome shotgun (WGS) entry which is preliminary data.</text>
</comment>
<organism evidence="3 4">
    <name type="scientific">Pseudorhodoferax soli</name>
    <dbReference type="NCBI Taxonomy" id="545864"/>
    <lineage>
        <taxon>Bacteria</taxon>
        <taxon>Pseudomonadati</taxon>
        <taxon>Pseudomonadota</taxon>
        <taxon>Betaproteobacteria</taxon>
        <taxon>Burkholderiales</taxon>
        <taxon>Comamonadaceae</taxon>
    </lineage>
</organism>
<feature type="region of interest" description="Disordered" evidence="1">
    <location>
        <begin position="167"/>
        <end position="188"/>
    </location>
</feature>
<accession>A0A368XL14</accession>